<dbReference type="Proteomes" id="UP000028653">
    <property type="component" value="Unassembled WGS sequence"/>
</dbReference>
<dbReference type="RefSeq" id="WP_051873763.1">
    <property type="nucleotide sequence ID" value="NZ_JMPI01000073.1"/>
</dbReference>
<dbReference type="AlphaFoldDB" id="A0A085FZH7"/>
<dbReference type="Gene3D" id="2.115.10.20">
    <property type="entry name" value="Glycosyl hydrolase domain, family 43"/>
    <property type="match status" value="1"/>
</dbReference>
<dbReference type="InterPro" id="IPR023296">
    <property type="entry name" value="Glyco_hydro_beta-prop_sf"/>
</dbReference>
<reference evidence="1 2" key="1">
    <citation type="submission" date="2014-05" db="EMBL/GenBank/DDBJ databases">
        <title>ATOL: Assembling a taxonomically balanced genome-scale reconstruction of the evolutionary history of the Enterobacteriaceae.</title>
        <authorList>
            <person name="Plunkett G.III."/>
            <person name="Neeno-Eckwall E.C."/>
            <person name="Glasner J.D."/>
            <person name="Perna N.T."/>
        </authorList>
    </citation>
    <scope>NUCLEOTIDE SEQUENCE [LARGE SCALE GENOMIC DNA]</scope>
    <source>
        <strain evidence="1 2">ATCC 33320</strain>
    </source>
</reference>
<dbReference type="Pfam" id="PF15892">
    <property type="entry name" value="BNR_4"/>
    <property type="match status" value="1"/>
</dbReference>
<protein>
    <submittedName>
        <fullName evidence="1">Uncharacterized protein</fullName>
    </submittedName>
</protein>
<sequence>MPCLTSVTPGKACADFTVLFCLMNHGNQQFAAWYDENHRLTVGNRALPDGNWTQFQPEGFWIDERKRPAHFTDFDSHNYLTMAIDSAGFIHLAGNMHVDPLIYFRSEKPLDITSLRCVPHMVGDRENRTTYPVFFKDNQGRLLFRYRDGCSGNGDDIYNVYQPQTQQWTRLLDTPLLNGEGARNGYARQPVQGPDNYWHMVWMWRESPHCETNNNLSYARSRDLIHWEKSDGTPLALPISRCSGEIVDNAGIGDGLINMVQEVGFDNQGRVVLIFHRYDAAGHSQAWLARPDDKCHWQKEQLSQWTFRWDFSGGGSIPPDITLSAPRAVGNEMLEVEWTSLWTGKGIWIIDEENLRIVETKPLESLIPEAFWRPHQETHPDAEVQIMAALNSDYSPQSRYWLRWEALPIFRDVPHDTVTKPTELEVLELT</sequence>
<evidence type="ECO:0000313" key="2">
    <source>
        <dbReference type="Proteomes" id="UP000028653"/>
    </source>
</evidence>
<organism evidence="1 2">
    <name type="scientific">Buttiauxella agrestis ATCC 33320</name>
    <dbReference type="NCBI Taxonomy" id="1006004"/>
    <lineage>
        <taxon>Bacteria</taxon>
        <taxon>Pseudomonadati</taxon>
        <taxon>Pseudomonadota</taxon>
        <taxon>Gammaproteobacteria</taxon>
        <taxon>Enterobacterales</taxon>
        <taxon>Enterobacteriaceae</taxon>
        <taxon>Buttiauxella</taxon>
    </lineage>
</organism>
<comment type="caution">
    <text evidence="1">The sequence shown here is derived from an EMBL/GenBank/DDBJ whole genome shotgun (WGS) entry which is preliminary data.</text>
</comment>
<gene>
    <name evidence="1" type="ORF">GBAG_4112</name>
</gene>
<dbReference type="eggNOG" id="COG4225">
    <property type="taxonomic scope" value="Bacteria"/>
</dbReference>
<dbReference type="STRING" id="1006004.GBAG_4112"/>
<accession>A0A085FZH7</accession>
<keyword evidence="2" id="KW-1185">Reference proteome</keyword>
<evidence type="ECO:0000313" key="1">
    <source>
        <dbReference type="EMBL" id="KFC76872.1"/>
    </source>
</evidence>
<name>A0A085FZH7_9ENTR</name>
<dbReference type="OrthoDB" id="223410at2"/>
<proteinExistence type="predicted"/>
<dbReference type="EMBL" id="JMPI01000073">
    <property type="protein sequence ID" value="KFC76872.1"/>
    <property type="molecule type" value="Genomic_DNA"/>
</dbReference>